<organism evidence="1">
    <name type="scientific">viral metagenome</name>
    <dbReference type="NCBI Taxonomy" id="1070528"/>
    <lineage>
        <taxon>unclassified sequences</taxon>
        <taxon>metagenomes</taxon>
        <taxon>organismal metagenomes</taxon>
    </lineage>
</organism>
<reference evidence="1" key="1">
    <citation type="submission" date="2020-03" db="EMBL/GenBank/DDBJ databases">
        <title>The deep terrestrial virosphere.</title>
        <authorList>
            <person name="Holmfeldt K."/>
            <person name="Nilsson E."/>
            <person name="Simone D."/>
            <person name="Lopez-Fernandez M."/>
            <person name="Wu X."/>
            <person name="de Brujin I."/>
            <person name="Lundin D."/>
            <person name="Andersson A."/>
            <person name="Bertilsson S."/>
            <person name="Dopson M."/>
        </authorList>
    </citation>
    <scope>NUCLEOTIDE SEQUENCE</scope>
    <source>
        <strain evidence="1">MM415A00826</strain>
    </source>
</reference>
<protein>
    <submittedName>
        <fullName evidence="1">Uncharacterized protein</fullName>
    </submittedName>
</protein>
<gene>
    <name evidence="1" type="ORF">MM415A00826_0004</name>
</gene>
<dbReference type="EMBL" id="MT142397">
    <property type="protein sequence ID" value="QJA79853.1"/>
    <property type="molecule type" value="Genomic_DNA"/>
</dbReference>
<proteinExistence type="predicted"/>
<name>A0A6M3KD83_9ZZZZ</name>
<dbReference type="AlphaFoldDB" id="A0A6M3KD83"/>
<sequence>MRKENTNGICETLINKEDKYDMVLAEIYVSCVVVGFGVRADSSGRCLVYQSEVVKMTFFPPSESPWF</sequence>
<accession>A0A6M3KD83</accession>
<evidence type="ECO:0000313" key="1">
    <source>
        <dbReference type="EMBL" id="QJA79853.1"/>
    </source>
</evidence>